<keyword evidence="6" id="KW-0436">Ligase</keyword>
<organism evidence="23 24">
    <name type="scientific">Xylaria flabelliformis</name>
    <dbReference type="NCBI Taxonomy" id="2512241"/>
    <lineage>
        <taxon>Eukaryota</taxon>
        <taxon>Fungi</taxon>
        <taxon>Dikarya</taxon>
        <taxon>Ascomycota</taxon>
        <taxon>Pezizomycotina</taxon>
        <taxon>Sordariomycetes</taxon>
        <taxon>Xylariomycetidae</taxon>
        <taxon>Xylariales</taxon>
        <taxon>Xylariaceae</taxon>
        <taxon>Xylaria</taxon>
    </lineage>
</organism>
<dbReference type="UniPathway" id="UPA00074">
    <property type="reaction ID" value="UER00128"/>
</dbReference>
<dbReference type="FunFam" id="3.90.650.10:FF:000024">
    <property type="entry name" value="Phosphoribosylformylglycinamidine synthase"/>
    <property type="match status" value="1"/>
</dbReference>
<evidence type="ECO:0000256" key="14">
    <source>
        <dbReference type="ARBA" id="ARBA00032632"/>
    </source>
</evidence>
<dbReference type="InterPro" id="IPR010918">
    <property type="entry name" value="PurM-like_C_dom"/>
</dbReference>
<evidence type="ECO:0000256" key="3">
    <source>
        <dbReference type="ARBA" id="ARBA00008608"/>
    </source>
</evidence>
<dbReference type="GO" id="GO:0005737">
    <property type="term" value="C:cytoplasm"/>
    <property type="evidence" value="ECO:0007669"/>
    <property type="project" value="UniProtKB-SubCell"/>
</dbReference>
<proteinExistence type="inferred from homology"/>
<dbReference type="Pfam" id="PF18072">
    <property type="entry name" value="FGAR-AT_linker"/>
    <property type="match status" value="1"/>
</dbReference>
<feature type="domain" description="Phosphoribosylformylglycinamidine synthase N-terminal" evidence="21">
    <location>
        <begin position="39"/>
        <end position="145"/>
    </location>
</feature>
<protein>
    <recommendedName>
        <fullName evidence="17">Phosphoribosylformylglycinamidine synthase</fullName>
        <ecNumber evidence="4">6.3.5.3</ecNumber>
    </recommendedName>
    <alternativeName>
        <fullName evidence="14">Formylglycinamide ribonucleotide amidotransferase</fullName>
    </alternativeName>
    <alternativeName>
        <fullName evidence="13">Formylglycinamide ribotide amidotransferase</fullName>
    </alternativeName>
</protein>
<dbReference type="Pfam" id="PF02769">
    <property type="entry name" value="AIRS_C"/>
    <property type="match status" value="2"/>
</dbReference>
<feature type="domain" description="PurM-like C-terminal" evidence="19">
    <location>
        <begin position="439"/>
        <end position="593"/>
    </location>
</feature>
<evidence type="ECO:0000259" key="19">
    <source>
        <dbReference type="Pfam" id="PF02769"/>
    </source>
</evidence>
<dbReference type="OrthoDB" id="6666987at2759"/>
<dbReference type="FunFam" id="3.90.650.10:FF:000005">
    <property type="entry name" value="Phosphoribosylformylglycinamidine synthase"/>
    <property type="match status" value="1"/>
</dbReference>
<dbReference type="InterPro" id="IPR010073">
    <property type="entry name" value="PurL_large"/>
</dbReference>
<accession>A0A553HP05</accession>
<evidence type="ECO:0000256" key="11">
    <source>
        <dbReference type="ARBA" id="ARBA00022842"/>
    </source>
</evidence>
<comment type="pathway">
    <text evidence="2">Purine metabolism; IMP biosynthesis via de novo pathway; 5-amino-1-(5-phospho-D-ribosyl)imidazole from N(2)-formyl-N(1)-(5-phospho-D-ribosyl)glycinamide: step 1/2.</text>
</comment>
<dbReference type="FunFam" id="3.30.1330.10:FF:000002">
    <property type="entry name" value="Phosphoribosylformylglycinamidine synthase"/>
    <property type="match status" value="1"/>
</dbReference>
<dbReference type="CDD" id="cd02204">
    <property type="entry name" value="PurL_repeat2"/>
    <property type="match status" value="1"/>
</dbReference>
<dbReference type="InterPro" id="IPR040707">
    <property type="entry name" value="FGAR-AT_N"/>
</dbReference>
<dbReference type="GO" id="GO:0004642">
    <property type="term" value="F:phosphoribosylformylglycinamidine synthase activity"/>
    <property type="evidence" value="ECO:0007669"/>
    <property type="project" value="UniProtKB-EC"/>
</dbReference>
<comment type="similarity">
    <text evidence="3">In the N-terminal section; belongs to the FGAMS family.</text>
</comment>
<evidence type="ECO:0000256" key="17">
    <source>
        <dbReference type="ARBA" id="ARBA00071729"/>
    </source>
</evidence>
<name>A0A553HP05_9PEZI</name>
<dbReference type="InterPro" id="IPR036604">
    <property type="entry name" value="PurS-like_sf"/>
</dbReference>
<feature type="region of interest" description="Disordered" evidence="18">
    <location>
        <begin position="1775"/>
        <end position="1808"/>
    </location>
</feature>
<dbReference type="GO" id="GO:0046872">
    <property type="term" value="F:metal ion binding"/>
    <property type="evidence" value="ECO:0007669"/>
    <property type="project" value="UniProtKB-KW"/>
</dbReference>
<evidence type="ECO:0000259" key="22">
    <source>
        <dbReference type="Pfam" id="PF22689"/>
    </source>
</evidence>
<dbReference type="GO" id="GO:0005524">
    <property type="term" value="F:ATP binding"/>
    <property type="evidence" value="ECO:0007669"/>
    <property type="project" value="UniProtKB-KW"/>
</dbReference>
<keyword evidence="12" id="KW-0315">Glutamine amidotransferase</keyword>
<evidence type="ECO:0000256" key="13">
    <source>
        <dbReference type="ARBA" id="ARBA00029823"/>
    </source>
</evidence>
<dbReference type="NCBIfam" id="TIGR01735">
    <property type="entry name" value="FGAM_synt"/>
    <property type="match status" value="1"/>
</dbReference>
<dbReference type="Gene3D" id="3.30.1330.10">
    <property type="entry name" value="PurM-like, N-terminal domain"/>
    <property type="match status" value="2"/>
</dbReference>
<dbReference type="InterPro" id="IPR029062">
    <property type="entry name" value="Class_I_gatase-like"/>
</dbReference>
<evidence type="ECO:0000256" key="5">
    <source>
        <dbReference type="ARBA" id="ARBA00022490"/>
    </source>
</evidence>
<dbReference type="InterPro" id="IPR041609">
    <property type="entry name" value="PurL_linker"/>
</dbReference>
<dbReference type="PROSITE" id="PS51273">
    <property type="entry name" value="GATASE_TYPE_1"/>
    <property type="match status" value="1"/>
</dbReference>
<dbReference type="Gene3D" id="3.40.50.880">
    <property type="match status" value="1"/>
</dbReference>
<evidence type="ECO:0000256" key="18">
    <source>
        <dbReference type="SAM" id="MobiDB-lite"/>
    </source>
</evidence>
<comment type="catalytic activity">
    <reaction evidence="15">
        <text>N(2)-formyl-N(1)-(5-phospho-beta-D-ribosyl)glycinamide + L-glutamine + ATP + H2O = 2-formamido-N(1)-(5-O-phospho-beta-D-ribosyl)acetamidine + L-glutamate + ADP + phosphate + H(+)</text>
        <dbReference type="Rhea" id="RHEA:17129"/>
        <dbReference type="ChEBI" id="CHEBI:15377"/>
        <dbReference type="ChEBI" id="CHEBI:15378"/>
        <dbReference type="ChEBI" id="CHEBI:29985"/>
        <dbReference type="ChEBI" id="CHEBI:30616"/>
        <dbReference type="ChEBI" id="CHEBI:43474"/>
        <dbReference type="ChEBI" id="CHEBI:58359"/>
        <dbReference type="ChEBI" id="CHEBI:147286"/>
        <dbReference type="ChEBI" id="CHEBI:147287"/>
        <dbReference type="ChEBI" id="CHEBI:456216"/>
        <dbReference type="EC" id="6.3.5.3"/>
    </reaction>
</comment>
<dbReference type="PANTHER" id="PTHR10099">
    <property type="entry name" value="PHOSPHORIBOSYLFORMYLGLYCINAMIDINE SYNTHASE"/>
    <property type="match status" value="1"/>
</dbReference>
<feature type="domain" description="PurM-like C-terminal" evidence="19">
    <location>
        <begin position="877"/>
        <end position="990"/>
    </location>
</feature>
<dbReference type="Pfam" id="PF18076">
    <property type="entry name" value="FGAR-AT_N"/>
    <property type="match status" value="1"/>
</dbReference>
<evidence type="ECO:0000256" key="12">
    <source>
        <dbReference type="ARBA" id="ARBA00022962"/>
    </source>
</evidence>
<feature type="domain" description="Phosphoribosylformylglycinamidine synthase linker" evidence="20">
    <location>
        <begin position="174"/>
        <end position="223"/>
    </location>
</feature>
<evidence type="ECO:0000256" key="6">
    <source>
        <dbReference type="ARBA" id="ARBA00022598"/>
    </source>
</evidence>
<evidence type="ECO:0000256" key="16">
    <source>
        <dbReference type="ARBA" id="ARBA00057317"/>
    </source>
</evidence>
<sequence length="1911" mass="209017">MPYEILVGQPCFAAWQSQKLLDGIAKISQTKVKSITGSWLYYVHLNNSVDIGEIKSFLGISNSHEASQGGPETTDVYITPRTISPWSSQATAIAQVCGLRDVVRVERGRLVKIEFDGQSEKEIAPFVDVLYDRMTETYSATQPHPESTVFAERARSPLVVVDIFADSRGPIAALTQYSKENGLGLDESEIQYLIEVFQDIGRPPNDIELFMFGQVNSEHCRHKVFNANWTIDDKRQIGSLFEMIKNTHKKTPDYTVSAYSDNAAVLQGETAAYWAPDYQTGTWRLTKEVLHLLAKVETHNHPTAISPFPGAATGSGGEIRDEAAVGRGSTTKAGLSGFFVSDLRIPGHEQPWEADIGKPFQLMISSYASSLDIMLEAPIGSARYNNEFGRPALTGVFRTLLTDVDNDWRGYHKPIMLAGGLGSVRPQHALKSPDDVHDGAHVIVLGGPAMLIGLGGGAASSSNSSEATAELDFNSVQRGNPEVERRVQMVINTCVALGEENPIAMIHDVGAGGLSNALPELVKDALGGGKFELRQIANADSSMSPLQIWCCEAQERYVLLINKDRINRFMSICNRERCGFSNVGTYTRNGDDGARLILQDRETPSQPLPIDLPMNALFPPGRKQERVDKTPNRSLQTFDSASSLKEKHGVSNLTEMITQATHLVFSLPSVGSKMFLITIADRTVGGQVTRDQLVGPWQVPVADVAVTLTSFSVDEQTRHGEAMAMGEKASLALISPAASARMAVVESLLNLGAAHIKNDPKVRGDLRRVKLSANWMAAVNHPGEGAALYEAVQAIGMDLCPKLGVAIPVGKDSTSMKASWKDKETGESKSVTAPVTVAISAFSLVEDVRNTWTPQLRRVEDVGESVLIFVDLAQGFKAMGGSALAQSLGQLGHEAPDVRDTELITDYFDAISQLHEEGIVLAYHDRSDGGLLTTVAEMIFAGRCAAEIYIDELVASNSESNVIDALFNEELGAVFQVRKADEARFRRCFATCGPPPGLLKRIGFTRSTAKQSLTIRYQGKSLVDLDRAEMQHWWSATSFQMQKARDNPECAEQEYAAILDNKDPGISFDLRFNPADDGLSVFASLKGLVASRPRVAILREQGVNGHAEMAFAFRAAGFEAIDVMMTDIIDGRTLDDFSGLAACGGFSFGDVLEAGRGWALSISKNEKAKATFEAFFKRPKTFALGVCNGCQMLARLNEFNPGLIPGAENWPTFVQNKSQQFEGRFSMVKISRGAQNSIFFDGMEGSSLPIAISHGEGRAVFSSPSKLQSIVNEGLAPLRYVNNSGAITETYPSNPNGSPQGIAGVASRDGRVLALMPHPERTIMADTASYVPQKQLKEFGQYGPWIKMFRNARKWIGYEFTGVFFIHCCTEFKALFATDCNQRTPPTKNKAAMSPFLRDLRIGFKQHIQLLSDLVGTAPSKMRPGNPQEPEPVLPGKRASSFGRFIEKTYSLAKKKKESISSLVTAEEVLNVNTPVYIRPRRHHNPTMEDLNNHALALQTSLDDAWPHRHHSRYRNARALLVCWADGGSTGTSIVADLPSPNPSPELSPSPSFSFNSEHDENALAEICSGAGMMTITQDRISSQGPFIPAAHQLADVLERRYGIQSQVWMIPSLENPQDMLVGKVKQFVEENSGPDNLLIFWYGGHAEFVGAASNESTGGSDRSAGEIIWYGLRDELGVSARTISKTLGLARADVLMLNDSPFSQHAYTSHICGPGTFELLGSGSTSPSNAESNPAREGSFTRTLALMLDSPFLATRGVSVLELHRKLLDMMTPSRTSLDTTSPGHALPTPPDSPTNSRTRQRDTTCTRRRLTSSLIASRAQMTTQIPSYPVYCQISQSTPLERDARRNIILSRLDTSLAAETNYARTVSEPRIKLDIRLKRPYLDVQRWREWLLRAPADAEGVSVKFCGN</sequence>
<dbReference type="FunFam" id="3.30.1330.10:FF:000005">
    <property type="entry name" value="Phosphoribosylformylglycinamidine synthase"/>
    <property type="match status" value="1"/>
</dbReference>
<dbReference type="SMART" id="SM01211">
    <property type="entry name" value="GATase_5"/>
    <property type="match status" value="1"/>
</dbReference>
<feature type="region of interest" description="Disordered" evidence="18">
    <location>
        <begin position="1418"/>
        <end position="1437"/>
    </location>
</feature>
<keyword evidence="5" id="KW-0963">Cytoplasm</keyword>
<dbReference type="GO" id="GO:0006189">
    <property type="term" value="P:'de novo' IMP biosynthetic process"/>
    <property type="evidence" value="ECO:0007669"/>
    <property type="project" value="UniProtKB-UniPathway"/>
</dbReference>
<evidence type="ECO:0000256" key="9">
    <source>
        <dbReference type="ARBA" id="ARBA00022755"/>
    </source>
</evidence>
<evidence type="ECO:0000256" key="4">
    <source>
        <dbReference type="ARBA" id="ARBA00012747"/>
    </source>
</evidence>
<evidence type="ECO:0000256" key="15">
    <source>
        <dbReference type="ARBA" id="ARBA00052585"/>
    </source>
</evidence>
<reference evidence="24" key="1">
    <citation type="submission" date="2019-06" db="EMBL/GenBank/DDBJ databases">
        <title>Draft genome sequence of the griseofulvin-producing fungus Xylaria cubensis strain G536.</title>
        <authorList>
            <person name="Mead M.E."/>
            <person name="Raja H.A."/>
            <person name="Steenwyk J.L."/>
            <person name="Knowles S.L."/>
            <person name="Oberlies N.H."/>
            <person name="Rokas A."/>
        </authorList>
    </citation>
    <scope>NUCLEOTIDE SEQUENCE [LARGE SCALE GENOMIC DNA]</scope>
    <source>
        <strain evidence="24">G536</strain>
    </source>
</reference>
<dbReference type="NCBIfam" id="NF003672">
    <property type="entry name" value="PRK05297.1"/>
    <property type="match status" value="1"/>
</dbReference>
<dbReference type="Proteomes" id="UP000319160">
    <property type="component" value="Unassembled WGS sequence"/>
</dbReference>
<dbReference type="Pfam" id="PF13507">
    <property type="entry name" value="GATase_5"/>
    <property type="match status" value="1"/>
</dbReference>
<keyword evidence="11" id="KW-0460">Magnesium</keyword>
<comment type="caution">
    <text evidence="23">The sequence shown here is derived from an EMBL/GenBank/DDBJ whole genome shotgun (WGS) entry which is preliminary data.</text>
</comment>
<dbReference type="HAMAP" id="MF_00419">
    <property type="entry name" value="PurL_1"/>
    <property type="match status" value="1"/>
</dbReference>
<dbReference type="InterPro" id="IPR036921">
    <property type="entry name" value="PurM-like_N_sf"/>
</dbReference>
<evidence type="ECO:0000256" key="1">
    <source>
        <dbReference type="ARBA" id="ARBA00004496"/>
    </source>
</evidence>
<keyword evidence="8" id="KW-0547">Nucleotide-binding</keyword>
<dbReference type="InterPro" id="IPR055181">
    <property type="entry name" value="FGAR-AT_PurM_N-like"/>
</dbReference>
<evidence type="ECO:0000313" key="24">
    <source>
        <dbReference type="Proteomes" id="UP000319160"/>
    </source>
</evidence>
<dbReference type="EC" id="6.3.5.3" evidence="4"/>
<dbReference type="CDD" id="cd01740">
    <property type="entry name" value="GATase1_FGAR_AT"/>
    <property type="match status" value="1"/>
</dbReference>
<dbReference type="SUPFAM" id="SSF55326">
    <property type="entry name" value="PurM N-terminal domain-like"/>
    <property type="match status" value="2"/>
</dbReference>
<dbReference type="Pfam" id="PF22689">
    <property type="entry name" value="FGAR-AT_PurM_N-like"/>
    <property type="match status" value="1"/>
</dbReference>
<dbReference type="Gene3D" id="1.10.8.750">
    <property type="entry name" value="Phosphoribosylformylglycinamidine synthase, linker domain"/>
    <property type="match status" value="1"/>
</dbReference>
<dbReference type="Gene3D" id="3.90.650.10">
    <property type="entry name" value="PurM-like C-terminal domain"/>
    <property type="match status" value="2"/>
</dbReference>
<dbReference type="InterPro" id="IPR036676">
    <property type="entry name" value="PurM-like_C_sf"/>
</dbReference>
<dbReference type="SUPFAM" id="SSF82697">
    <property type="entry name" value="PurS-like"/>
    <property type="match status" value="1"/>
</dbReference>
<dbReference type="EMBL" id="VFLP01000064">
    <property type="protein sequence ID" value="TRX89694.1"/>
    <property type="molecule type" value="Genomic_DNA"/>
</dbReference>
<comment type="subcellular location">
    <subcellularLocation>
        <location evidence="1">Cytoplasm</location>
    </subcellularLocation>
</comment>
<evidence type="ECO:0000313" key="23">
    <source>
        <dbReference type="EMBL" id="TRX89694.1"/>
    </source>
</evidence>
<evidence type="ECO:0000256" key="8">
    <source>
        <dbReference type="ARBA" id="ARBA00022741"/>
    </source>
</evidence>
<evidence type="ECO:0000256" key="10">
    <source>
        <dbReference type="ARBA" id="ARBA00022840"/>
    </source>
</evidence>
<keyword evidence="10" id="KW-0067">ATP-binding</keyword>
<comment type="function">
    <text evidence="16">Phosphoribosylformylglycinamidine synthase involved in the purines biosynthetic pathway. Catalyzes the ATP-dependent conversion of formylglycinamide ribonucleotide (FGAR) and glutamine to yield formylglycinamidine ribonucleotide (FGAM) and glutamate.</text>
</comment>
<dbReference type="SUPFAM" id="SSF52317">
    <property type="entry name" value="Class I glutamine amidotransferase-like"/>
    <property type="match status" value="1"/>
</dbReference>
<dbReference type="STRING" id="2512241.A0A553HP05"/>
<evidence type="ECO:0000256" key="2">
    <source>
        <dbReference type="ARBA" id="ARBA00004920"/>
    </source>
</evidence>
<keyword evidence="24" id="KW-1185">Reference proteome</keyword>
<dbReference type="SUPFAM" id="SSF56042">
    <property type="entry name" value="PurM C-terminal domain-like"/>
    <property type="match status" value="2"/>
</dbReference>
<evidence type="ECO:0000259" key="20">
    <source>
        <dbReference type="Pfam" id="PF18072"/>
    </source>
</evidence>
<dbReference type="PANTHER" id="PTHR10099:SF1">
    <property type="entry name" value="PHOSPHORIBOSYLFORMYLGLYCINAMIDINE SYNTHASE"/>
    <property type="match status" value="1"/>
</dbReference>
<dbReference type="FunFam" id="3.40.50.880:FF:000008">
    <property type="entry name" value="Phosphoribosylformylglycinamidine synthase"/>
    <property type="match status" value="1"/>
</dbReference>
<feature type="domain" description="FGAR-AT PurM N-terminal-like" evidence="22">
    <location>
        <begin position="672"/>
        <end position="843"/>
    </location>
</feature>
<keyword evidence="7" id="KW-0479">Metal-binding</keyword>
<gene>
    <name evidence="23" type="ORF">FHL15_009444</name>
</gene>
<evidence type="ECO:0000256" key="7">
    <source>
        <dbReference type="ARBA" id="ARBA00022723"/>
    </source>
</evidence>
<feature type="compositionally biased region" description="Polar residues" evidence="18">
    <location>
        <begin position="1775"/>
        <end position="1784"/>
    </location>
</feature>
<dbReference type="SUPFAM" id="SSF109736">
    <property type="entry name" value="FGAM synthase PurL, linker domain"/>
    <property type="match status" value="1"/>
</dbReference>
<evidence type="ECO:0000259" key="21">
    <source>
        <dbReference type="Pfam" id="PF18076"/>
    </source>
</evidence>
<keyword evidence="9" id="KW-0658">Purine biosynthesis</keyword>